<name>A0A955L307_9BACT</name>
<comment type="caution">
    <text evidence="4">The sequence shown here is derived from an EMBL/GenBank/DDBJ whole genome shotgun (WGS) entry which is preliminary data.</text>
</comment>
<evidence type="ECO:0000313" key="5">
    <source>
        <dbReference type="Proteomes" id="UP000782843"/>
    </source>
</evidence>
<evidence type="ECO:0000259" key="3">
    <source>
        <dbReference type="Pfam" id="PF00905"/>
    </source>
</evidence>
<dbReference type="EMBL" id="JAGQLG010000036">
    <property type="protein sequence ID" value="MCA9381983.1"/>
    <property type="molecule type" value="Genomic_DNA"/>
</dbReference>
<dbReference type="Proteomes" id="UP000782843">
    <property type="component" value="Unassembled WGS sequence"/>
</dbReference>
<feature type="non-terminal residue" evidence="4">
    <location>
        <position position="1"/>
    </location>
</feature>
<comment type="subcellular location">
    <subcellularLocation>
        <location evidence="1">Membrane</location>
    </subcellularLocation>
</comment>
<dbReference type="GO" id="GO:0008658">
    <property type="term" value="F:penicillin binding"/>
    <property type="evidence" value="ECO:0007669"/>
    <property type="project" value="InterPro"/>
</dbReference>
<feature type="domain" description="Penicillin-binding protein transpeptidase" evidence="3">
    <location>
        <begin position="17"/>
        <end position="228"/>
    </location>
</feature>
<gene>
    <name evidence="4" type="ORF">KC660_01090</name>
</gene>
<reference evidence="4" key="2">
    <citation type="journal article" date="2021" name="Microbiome">
        <title>Successional dynamics and alternative stable states in a saline activated sludge microbial community over 9 years.</title>
        <authorList>
            <person name="Wang Y."/>
            <person name="Ye J."/>
            <person name="Ju F."/>
            <person name="Liu L."/>
            <person name="Boyd J.A."/>
            <person name="Deng Y."/>
            <person name="Parks D.H."/>
            <person name="Jiang X."/>
            <person name="Yin X."/>
            <person name="Woodcroft B.J."/>
            <person name="Tyson G.W."/>
            <person name="Hugenholtz P."/>
            <person name="Polz M.F."/>
            <person name="Zhang T."/>
        </authorList>
    </citation>
    <scope>NUCLEOTIDE SEQUENCE</scope>
    <source>
        <strain evidence="4">HKST-UBA10</strain>
    </source>
</reference>
<dbReference type="GO" id="GO:0005886">
    <property type="term" value="C:plasma membrane"/>
    <property type="evidence" value="ECO:0007669"/>
    <property type="project" value="TreeGrafter"/>
</dbReference>
<dbReference type="PANTHER" id="PTHR30627:SF1">
    <property type="entry name" value="PEPTIDOGLYCAN D,D-TRANSPEPTIDASE FTSI"/>
    <property type="match status" value="1"/>
</dbReference>
<dbReference type="Pfam" id="PF00905">
    <property type="entry name" value="Transpeptidase"/>
    <property type="match status" value="1"/>
</dbReference>
<dbReference type="Gene3D" id="3.40.710.10">
    <property type="entry name" value="DD-peptidase/beta-lactamase superfamily"/>
    <property type="match status" value="1"/>
</dbReference>
<dbReference type="AlphaFoldDB" id="A0A955L307"/>
<dbReference type="InterPro" id="IPR050515">
    <property type="entry name" value="Beta-lactam/transpept"/>
</dbReference>
<dbReference type="PANTHER" id="PTHR30627">
    <property type="entry name" value="PEPTIDOGLYCAN D,D-TRANSPEPTIDASE"/>
    <property type="match status" value="1"/>
</dbReference>
<sequence>ACVEVLADKSICTARRNSVSTPTSLTKVLITSDNIGSYYIAKKLGAKTLYDYLVKFGIGNYTNLGLANEQTDTLQKPEKWNELDLAVISFGHSEASTLLQTVSGYSAIANYGVRMHPSIVSKVKDAKSELDFPPKIEETVIDPKSSDMMVDALAETFSAQGGQYYWRDLANYRLAGKTGTAQIPKKDGPGYEEGKTNVTMIAFDASDNRSFIMGLRLEEPEGGGFSSESALPVWVDLFEHLKDSLGVVPVK</sequence>
<protein>
    <recommendedName>
        <fullName evidence="3">Penicillin-binding protein transpeptidase domain-containing protein</fullName>
    </recommendedName>
</protein>
<organism evidence="4 5">
    <name type="scientific">Candidatus Dojkabacteria bacterium</name>
    <dbReference type="NCBI Taxonomy" id="2099670"/>
    <lineage>
        <taxon>Bacteria</taxon>
        <taxon>Candidatus Dojkabacteria</taxon>
    </lineage>
</organism>
<evidence type="ECO:0000313" key="4">
    <source>
        <dbReference type="EMBL" id="MCA9381983.1"/>
    </source>
</evidence>
<dbReference type="InterPro" id="IPR012338">
    <property type="entry name" value="Beta-lactam/transpept-like"/>
</dbReference>
<keyword evidence="2" id="KW-0472">Membrane</keyword>
<dbReference type="GO" id="GO:0071555">
    <property type="term" value="P:cell wall organization"/>
    <property type="evidence" value="ECO:0007669"/>
    <property type="project" value="TreeGrafter"/>
</dbReference>
<evidence type="ECO:0000256" key="1">
    <source>
        <dbReference type="ARBA" id="ARBA00004370"/>
    </source>
</evidence>
<dbReference type="SUPFAM" id="SSF56601">
    <property type="entry name" value="beta-lactamase/transpeptidase-like"/>
    <property type="match status" value="1"/>
</dbReference>
<dbReference type="InterPro" id="IPR001460">
    <property type="entry name" value="PCN-bd_Tpept"/>
</dbReference>
<reference evidence="4" key="1">
    <citation type="submission" date="2020-04" db="EMBL/GenBank/DDBJ databases">
        <authorList>
            <person name="Zhang T."/>
        </authorList>
    </citation>
    <scope>NUCLEOTIDE SEQUENCE</scope>
    <source>
        <strain evidence="4">HKST-UBA10</strain>
    </source>
</reference>
<accession>A0A955L307</accession>
<proteinExistence type="predicted"/>
<dbReference type="Gene3D" id="3.30.450.330">
    <property type="match status" value="1"/>
</dbReference>
<evidence type="ECO:0000256" key="2">
    <source>
        <dbReference type="ARBA" id="ARBA00023136"/>
    </source>
</evidence>